<dbReference type="GO" id="GO:0030942">
    <property type="term" value="F:endoplasmic reticulum signal peptide binding"/>
    <property type="evidence" value="ECO:0007669"/>
    <property type="project" value="UniProtKB-UniRule"/>
</dbReference>
<comment type="subcellular location">
    <subcellularLocation>
        <location evidence="1 7">Cytoplasm</location>
    </subcellularLocation>
</comment>
<comment type="function">
    <text evidence="7">Component of the signal recognition particle (SRP) complex, a ribonucleoprotein complex that mediates the cotranslational targeting of secretory and membrane proteins to the endoplasmic reticulum (ER).</text>
</comment>
<evidence type="ECO:0000256" key="2">
    <source>
        <dbReference type="ARBA" id="ARBA00010349"/>
    </source>
</evidence>
<keyword evidence="3 7" id="KW-0963">Cytoplasm</keyword>
<dbReference type="PANTHER" id="PTHR12013">
    <property type="entry name" value="SIGNAL RECOGNITION PARTICLE 14 KD PROTEIN"/>
    <property type="match status" value="1"/>
</dbReference>
<dbReference type="AlphaFoldDB" id="A0A8H5CUN1"/>
<protein>
    <recommendedName>
        <fullName evidence="7">Signal recognition particle subunit SRP14</fullName>
    </recommendedName>
    <alternativeName>
        <fullName evidence="7">Signal recognition particle 14 kDa protein</fullName>
    </alternativeName>
</protein>
<keyword evidence="4 7" id="KW-0694">RNA-binding</keyword>
<comment type="caution">
    <text evidence="9">The sequence shown here is derived from an EMBL/GenBank/DDBJ whole genome shotgun (WGS) entry which is preliminary data.</text>
</comment>
<comment type="subunit">
    <text evidence="7">Component of a fungal signal recognition particle (SRP) complex that consists of a 7SL RNA molecule (scR1) and at least six protein subunits: SRP72, SRP68, SRP54, SEC65, SRP21 and SRP14.</text>
</comment>
<dbReference type="InterPro" id="IPR009018">
    <property type="entry name" value="Signal_recog_particle_SRP9/14"/>
</dbReference>
<feature type="compositionally biased region" description="Basic residues" evidence="8">
    <location>
        <begin position="96"/>
        <end position="105"/>
    </location>
</feature>
<gene>
    <name evidence="9" type="ORF">D9758_010932</name>
</gene>
<dbReference type="GO" id="GO:0005786">
    <property type="term" value="C:signal recognition particle, endoplasmic reticulum targeting"/>
    <property type="evidence" value="ECO:0007669"/>
    <property type="project" value="UniProtKB-UniRule"/>
</dbReference>
<proteinExistence type="inferred from homology"/>
<name>A0A8H5CUN1_9AGAR</name>
<dbReference type="Proteomes" id="UP000559256">
    <property type="component" value="Unassembled WGS sequence"/>
</dbReference>
<dbReference type="Pfam" id="PF02290">
    <property type="entry name" value="SRP14"/>
    <property type="match status" value="1"/>
</dbReference>
<keyword evidence="10" id="KW-1185">Reference proteome</keyword>
<dbReference type="SUPFAM" id="SSF54762">
    <property type="entry name" value="Signal recognition particle alu RNA binding heterodimer, SRP9/14"/>
    <property type="match status" value="1"/>
</dbReference>
<organism evidence="9 10">
    <name type="scientific">Tetrapyrgos nigripes</name>
    <dbReference type="NCBI Taxonomy" id="182062"/>
    <lineage>
        <taxon>Eukaryota</taxon>
        <taxon>Fungi</taxon>
        <taxon>Dikarya</taxon>
        <taxon>Basidiomycota</taxon>
        <taxon>Agaricomycotina</taxon>
        <taxon>Agaricomycetes</taxon>
        <taxon>Agaricomycetidae</taxon>
        <taxon>Agaricales</taxon>
        <taxon>Marasmiineae</taxon>
        <taxon>Marasmiaceae</taxon>
        <taxon>Tetrapyrgos</taxon>
    </lineage>
</organism>
<dbReference type="OrthoDB" id="19209at2759"/>
<accession>A0A8H5CUN1</accession>
<evidence type="ECO:0000256" key="1">
    <source>
        <dbReference type="ARBA" id="ARBA00004496"/>
    </source>
</evidence>
<dbReference type="InterPro" id="IPR003210">
    <property type="entry name" value="Signal_recog_particle_SRP14"/>
</dbReference>
<feature type="compositionally biased region" description="Basic residues" evidence="8">
    <location>
        <begin position="130"/>
        <end position="139"/>
    </location>
</feature>
<comment type="similarity">
    <text evidence="2 7">Belongs to the SRP14 family.</text>
</comment>
<dbReference type="GO" id="GO:0008312">
    <property type="term" value="F:7S RNA binding"/>
    <property type="evidence" value="ECO:0007669"/>
    <property type="project" value="UniProtKB-UniRule"/>
</dbReference>
<sequence length="171" mass="19531">MQLVDNDTFLKQLAALFEKTKAQGSIWITHKRLTYDDEENTEMKTAEDVEDDKEYPCLLRVSVGTKEKFSTRVLSSELYSFHASYGALLKSSMTTLRKRDKKREKQRAEAAAAKKKKLSEAVVVNGPKRGNGRKKRQRQVKAAIKREEAIKAAEKREKEKEGKRKQAEIGA</sequence>
<evidence type="ECO:0000256" key="8">
    <source>
        <dbReference type="SAM" id="MobiDB-lite"/>
    </source>
</evidence>
<evidence type="ECO:0000256" key="6">
    <source>
        <dbReference type="ARBA" id="ARBA00023274"/>
    </source>
</evidence>
<keyword evidence="5 7" id="KW-0733">Signal recognition particle</keyword>
<feature type="region of interest" description="Disordered" evidence="8">
    <location>
        <begin position="95"/>
        <end position="171"/>
    </location>
</feature>
<evidence type="ECO:0000256" key="4">
    <source>
        <dbReference type="ARBA" id="ARBA00022884"/>
    </source>
</evidence>
<keyword evidence="6 7" id="KW-0687">Ribonucleoprotein</keyword>
<dbReference type="GO" id="GO:0006614">
    <property type="term" value="P:SRP-dependent cotranslational protein targeting to membrane"/>
    <property type="evidence" value="ECO:0007669"/>
    <property type="project" value="UniProtKB-UniRule"/>
</dbReference>
<evidence type="ECO:0000256" key="3">
    <source>
        <dbReference type="ARBA" id="ARBA00022490"/>
    </source>
</evidence>
<dbReference type="Gene3D" id="3.30.720.10">
    <property type="entry name" value="Signal recognition particle alu RNA binding heterodimer, srp9/1"/>
    <property type="match status" value="1"/>
</dbReference>
<evidence type="ECO:0000313" key="10">
    <source>
        <dbReference type="Proteomes" id="UP000559256"/>
    </source>
</evidence>
<feature type="compositionally biased region" description="Basic and acidic residues" evidence="8">
    <location>
        <begin position="144"/>
        <end position="171"/>
    </location>
</feature>
<evidence type="ECO:0000313" key="9">
    <source>
        <dbReference type="EMBL" id="KAF5348381.1"/>
    </source>
</evidence>
<dbReference type="EMBL" id="JAACJM010000086">
    <property type="protein sequence ID" value="KAF5348381.1"/>
    <property type="molecule type" value="Genomic_DNA"/>
</dbReference>
<evidence type="ECO:0000256" key="5">
    <source>
        <dbReference type="ARBA" id="ARBA00023135"/>
    </source>
</evidence>
<evidence type="ECO:0000256" key="7">
    <source>
        <dbReference type="RuleBase" id="RU368100"/>
    </source>
</evidence>
<reference evidence="9 10" key="1">
    <citation type="journal article" date="2020" name="ISME J.">
        <title>Uncovering the hidden diversity of litter-decomposition mechanisms in mushroom-forming fungi.</title>
        <authorList>
            <person name="Floudas D."/>
            <person name="Bentzer J."/>
            <person name="Ahren D."/>
            <person name="Johansson T."/>
            <person name="Persson P."/>
            <person name="Tunlid A."/>
        </authorList>
    </citation>
    <scope>NUCLEOTIDE SEQUENCE [LARGE SCALE GENOMIC DNA]</scope>
    <source>
        <strain evidence="9 10">CBS 291.85</strain>
    </source>
</reference>